<dbReference type="InterPro" id="IPR035412">
    <property type="entry name" value="Terminase_L_N"/>
</dbReference>
<evidence type="ECO:0000259" key="1">
    <source>
        <dbReference type="Pfam" id="PF04466"/>
    </source>
</evidence>
<dbReference type="Gene3D" id="3.40.50.300">
    <property type="entry name" value="P-loop containing nucleotide triphosphate hydrolases"/>
    <property type="match status" value="1"/>
</dbReference>
<dbReference type="InterPro" id="IPR027417">
    <property type="entry name" value="P-loop_NTPase"/>
</dbReference>
<dbReference type="PANTHER" id="PTHR39184">
    <property type="match status" value="1"/>
</dbReference>
<dbReference type="NCBIfam" id="TIGR01547">
    <property type="entry name" value="phage_term_2"/>
    <property type="match status" value="1"/>
</dbReference>
<dbReference type="Proteomes" id="UP001596003">
    <property type="component" value="Unassembled WGS sequence"/>
</dbReference>
<feature type="domain" description="Phage terminase large subunit C-terminal" evidence="2">
    <location>
        <begin position="254"/>
        <end position="387"/>
    </location>
</feature>
<comment type="caution">
    <text evidence="3">The sequence shown here is derived from an EMBL/GenBank/DDBJ whole genome shotgun (WGS) entry which is preliminary data.</text>
</comment>
<organism evidence="3 4">
    <name type="scientific">Flavobacterium chungangensis</name>
    <dbReference type="NCBI Taxonomy" id="2708132"/>
    <lineage>
        <taxon>Bacteria</taxon>
        <taxon>Pseudomonadati</taxon>
        <taxon>Bacteroidota</taxon>
        <taxon>Flavobacteriia</taxon>
        <taxon>Flavobacteriales</taxon>
        <taxon>Flavobacteriaceae</taxon>
        <taxon>Flavobacterium</taxon>
    </lineage>
</organism>
<dbReference type="RefSeq" id="WP_379797372.1">
    <property type="nucleotide sequence ID" value="NZ_JBHSFY010000005.1"/>
</dbReference>
<evidence type="ECO:0000259" key="2">
    <source>
        <dbReference type="Pfam" id="PF17288"/>
    </source>
</evidence>
<dbReference type="Pfam" id="PF04466">
    <property type="entry name" value="Terminase_3"/>
    <property type="match status" value="1"/>
</dbReference>
<dbReference type="Pfam" id="PF17288">
    <property type="entry name" value="Terminase_3C"/>
    <property type="match status" value="1"/>
</dbReference>
<dbReference type="InterPro" id="IPR035413">
    <property type="entry name" value="Terminase_L_C"/>
</dbReference>
<reference evidence="4" key="1">
    <citation type="journal article" date="2019" name="Int. J. Syst. Evol. Microbiol.">
        <title>The Global Catalogue of Microorganisms (GCM) 10K type strain sequencing project: providing services to taxonomists for standard genome sequencing and annotation.</title>
        <authorList>
            <consortium name="The Broad Institute Genomics Platform"/>
            <consortium name="The Broad Institute Genome Sequencing Center for Infectious Disease"/>
            <person name="Wu L."/>
            <person name="Ma J."/>
        </authorList>
    </citation>
    <scope>NUCLEOTIDE SEQUENCE [LARGE SCALE GENOMIC DNA]</scope>
    <source>
        <strain evidence="4">NBRC 103627</strain>
    </source>
</reference>
<sequence>MPITLHHKYKNLVEHTGKYFLATGGRGSGKSFSIAVYLILLSFETGHKILFTRLTMVSAHISIIPEMVGVIQAMGLADQFDILKTKIINKQSGSEILFMGLRHSRGDNTARLKSIAGITTWVLDEAEELVDESLFDKVNLSIRKSDSQNRVILILNPTTKNHWIYSKFFLSKSVKAGFNGIVGDTCYIHTTYLDNKKNLSDEFINDVQALKLTNPEKYKHIVQGAWLEKAEGVIFSNYEFGTFPKDVELVFGADWGYSIDPSTLVAVHIDELNKRIYVKQHLYQRGLNTNQLSEIFKKVCGNSLVVGDSAEARLIDEMKLNGVNIIPVKKGAGSINEGVMLMKNYQIIIDYRSKDIMKEFNNYSWAENGEKPIDKFNHLIDSIRYVVLNELRNRNSEWIIL</sequence>
<evidence type="ECO:0000313" key="3">
    <source>
        <dbReference type="EMBL" id="MFC4477401.1"/>
    </source>
</evidence>
<dbReference type="PANTHER" id="PTHR39184:SF1">
    <property type="entry name" value="PBSX PHAGE TERMINASE LARGE SUBUNIT"/>
    <property type="match status" value="1"/>
</dbReference>
<dbReference type="SUPFAM" id="SSF52540">
    <property type="entry name" value="P-loop containing nucleoside triphosphate hydrolases"/>
    <property type="match status" value="1"/>
</dbReference>
<keyword evidence="4" id="KW-1185">Reference proteome</keyword>
<proteinExistence type="predicted"/>
<feature type="domain" description="Phage terminase large subunit N-terminal" evidence="1">
    <location>
        <begin position="18"/>
        <end position="224"/>
    </location>
</feature>
<accession>A0ABV8ZCC6</accession>
<dbReference type="Gene3D" id="3.30.420.280">
    <property type="match status" value="1"/>
</dbReference>
<dbReference type="EMBL" id="JBHSFY010000005">
    <property type="protein sequence ID" value="MFC4477401.1"/>
    <property type="molecule type" value="Genomic_DNA"/>
</dbReference>
<evidence type="ECO:0000313" key="4">
    <source>
        <dbReference type="Proteomes" id="UP001596003"/>
    </source>
</evidence>
<name>A0ABV8ZCC6_9FLAO</name>
<dbReference type="InterPro" id="IPR052380">
    <property type="entry name" value="Viral_DNA_packaging_terminase"/>
</dbReference>
<dbReference type="InterPro" id="IPR006437">
    <property type="entry name" value="Phage_terminase_lsu"/>
</dbReference>
<protein>
    <submittedName>
        <fullName evidence="3">PBSX family phage terminase large subunit</fullName>
    </submittedName>
</protein>
<gene>
    <name evidence="3" type="ORF">ACFO3N_10045</name>
</gene>